<name>A0A6G0YP47_APHCR</name>
<organism evidence="1 2">
    <name type="scientific">Aphis craccivora</name>
    <name type="common">Cowpea aphid</name>
    <dbReference type="NCBI Taxonomy" id="307492"/>
    <lineage>
        <taxon>Eukaryota</taxon>
        <taxon>Metazoa</taxon>
        <taxon>Ecdysozoa</taxon>
        <taxon>Arthropoda</taxon>
        <taxon>Hexapoda</taxon>
        <taxon>Insecta</taxon>
        <taxon>Pterygota</taxon>
        <taxon>Neoptera</taxon>
        <taxon>Paraneoptera</taxon>
        <taxon>Hemiptera</taxon>
        <taxon>Sternorrhyncha</taxon>
        <taxon>Aphidomorpha</taxon>
        <taxon>Aphidoidea</taxon>
        <taxon>Aphididae</taxon>
        <taxon>Aphidini</taxon>
        <taxon>Aphis</taxon>
        <taxon>Aphis</taxon>
    </lineage>
</organism>
<gene>
    <name evidence="1" type="ORF">FWK35_00027511</name>
</gene>
<reference evidence="1 2" key="1">
    <citation type="submission" date="2019-08" db="EMBL/GenBank/DDBJ databases">
        <title>Whole genome of Aphis craccivora.</title>
        <authorList>
            <person name="Voronova N.V."/>
            <person name="Shulinski R.S."/>
            <person name="Bandarenka Y.V."/>
            <person name="Zhorov D.G."/>
            <person name="Warner D."/>
        </authorList>
    </citation>
    <scope>NUCLEOTIDE SEQUENCE [LARGE SCALE GENOMIC DNA]</scope>
    <source>
        <strain evidence="1">180601</strain>
        <tissue evidence="1">Whole Body</tissue>
    </source>
</reference>
<dbReference type="EMBL" id="VUJU01003069">
    <property type="protein sequence ID" value="KAF0759206.1"/>
    <property type="molecule type" value="Genomic_DNA"/>
</dbReference>
<proteinExistence type="predicted"/>
<keyword evidence="2" id="KW-1185">Reference proteome</keyword>
<protein>
    <submittedName>
        <fullName evidence="1">Midnolin-B</fullName>
    </submittedName>
</protein>
<dbReference type="Proteomes" id="UP000478052">
    <property type="component" value="Unassembled WGS sequence"/>
</dbReference>
<sequence>MYYLMFVNQDISICTIQQLRDGSLDDNQLMQGSRLTLLPSVETGLLVSKSSFSSLLSRSSHPLPLDDKPYIHTTANVHVQGHLIAA</sequence>
<evidence type="ECO:0000313" key="2">
    <source>
        <dbReference type="Proteomes" id="UP000478052"/>
    </source>
</evidence>
<comment type="caution">
    <text evidence="1">The sequence shown here is derived from an EMBL/GenBank/DDBJ whole genome shotgun (WGS) entry which is preliminary data.</text>
</comment>
<dbReference type="OrthoDB" id="1916003at2759"/>
<accession>A0A6G0YP47</accession>
<dbReference type="AlphaFoldDB" id="A0A6G0YP47"/>
<evidence type="ECO:0000313" key="1">
    <source>
        <dbReference type="EMBL" id="KAF0759206.1"/>
    </source>
</evidence>